<keyword evidence="3" id="KW-1185">Reference proteome</keyword>
<sequence length="127" mass="12805">MDGSLLVNTGVSGETCTHGTAVVTGISNPDELDHRISFSFSCLFFILLFLVMAGVALTGISAGATTDNISRDIGTIGAISSSGACGTLVVVIDTIRVLGVAINVVVGSVGTSSETKCAHTILRSSVS</sequence>
<feature type="transmembrane region" description="Helical" evidence="1">
    <location>
        <begin position="38"/>
        <end position="62"/>
    </location>
</feature>
<dbReference type="EMBL" id="JBBNAG010000009">
    <property type="protein sequence ID" value="KAK9105029.1"/>
    <property type="molecule type" value="Genomic_DNA"/>
</dbReference>
<proteinExistence type="predicted"/>
<keyword evidence="1" id="KW-1133">Transmembrane helix</keyword>
<organism evidence="2 3">
    <name type="scientific">Stephania cephalantha</name>
    <dbReference type="NCBI Taxonomy" id="152367"/>
    <lineage>
        <taxon>Eukaryota</taxon>
        <taxon>Viridiplantae</taxon>
        <taxon>Streptophyta</taxon>
        <taxon>Embryophyta</taxon>
        <taxon>Tracheophyta</taxon>
        <taxon>Spermatophyta</taxon>
        <taxon>Magnoliopsida</taxon>
        <taxon>Ranunculales</taxon>
        <taxon>Menispermaceae</taxon>
        <taxon>Menispermoideae</taxon>
        <taxon>Cissampelideae</taxon>
        <taxon>Stephania</taxon>
    </lineage>
</organism>
<evidence type="ECO:0000256" key="1">
    <source>
        <dbReference type="SAM" id="Phobius"/>
    </source>
</evidence>
<name>A0AAP0I271_9MAGN</name>
<keyword evidence="1" id="KW-0472">Membrane</keyword>
<gene>
    <name evidence="2" type="ORF">Scep_021873</name>
</gene>
<evidence type="ECO:0000313" key="3">
    <source>
        <dbReference type="Proteomes" id="UP001419268"/>
    </source>
</evidence>
<evidence type="ECO:0000313" key="2">
    <source>
        <dbReference type="EMBL" id="KAK9105029.1"/>
    </source>
</evidence>
<dbReference type="Proteomes" id="UP001419268">
    <property type="component" value="Unassembled WGS sequence"/>
</dbReference>
<comment type="caution">
    <text evidence="2">The sequence shown here is derived from an EMBL/GenBank/DDBJ whole genome shotgun (WGS) entry which is preliminary data.</text>
</comment>
<reference evidence="2 3" key="1">
    <citation type="submission" date="2024-01" db="EMBL/GenBank/DDBJ databases">
        <title>Genome assemblies of Stephania.</title>
        <authorList>
            <person name="Yang L."/>
        </authorList>
    </citation>
    <scope>NUCLEOTIDE SEQUENCE [LARGE SCALE GENOMIC DNA]</scope>
    <source>
        <strain evidence="2">JXDWG</strain>
        <tissue evidence="2">Leaf</tissue>
    </source>
</reference>
<keyword evidence="1" id="KW-0812">Transmembrane</keyword>
<dbReference type="AlphaFoldDB" id="A0AAP0I271"/>
<protein>
    <submittedName>
        <fullName evidence="2">Uncharacterized protein</fullName>
    </submittedName>
</protein>
<accession>A0AAP0I271</accession>